<organism evidence="1">
    <name type="scientific">Oryza brachyantha</name>
    <name type="common">malo sina</name>
    <dbReference type="NCBI Taxonomy" id="4533"/>
    <lineage>
        <taxon>Eukaryota</taxon>
        <taxon>Viridiplantae</taxon>
        <taxon>Streptophyta</taxon>
        <taxon>Embryophyta</taxon>
        <taxon>Tracheophyta</taxon>
        <taxon>Spermatophyta</taxon>
        <taxon>Magnoliopsida</taxon>
        <taxon>Liliopsida</taxon>
        <taxon>Poales</taxon>
        <taxon>Poaceae</taxon>
        <taxon>BOP clade</taxon>
        <taxon>Oryzoideae</taxon>
        <taxon>Oryzeae</taxon>
        <taxon>Oryzinae</taxon>
        <taxon>Oryza</taxon>
    </lineage>
</organism>
<name>J3LW75_ORYBR</name>
<dbReference type="HOGENOM" id="CLU_2744066_0_0_1"/>
<proteinExistence type="predicted"/>
<dbReference type="Proteomes" id="UP000006038">
    <property type="component" value="Chromosome 4"/>
</dbReference>
<evidence type="ECO:0000313" key="1">
    <source>
        <dbReference type="EnsemblPlants" id="OB04G14000.1"/>
    </source>
</evidence>
<accession>J3LW75</accession>
<evidence type="ECO:0000313" key="2">
    <source>
        <dbReference type="Proteomes" id="UP000006038"/>
    </source>
</evidence>
<sequence length="71" mass="8742">MGDEWLNDLMICYTKKQIFRSIRDEKIIQHFEEMKERQMLVPHKKLVVMKNNRRLAFNTIYWALLSDLNRT</sequence>
<keyword evidence="2" id="KW-1185">Reference proteome</keyword>
<dbReference type="EnsemblPlants" id="OB04G14000.1">
    <property type="protein sequence ID" value="OB04G14000.1"/>
    <property type="gene ID" value="OB04G14000"/>
</dbReference>
<dbReference type="AlphaFoldDB" id="J3LW75"/>
<dbReference type="Gramene" id="OB04G14000.1">
    <property type="protein sequence ID" value="OB04G14000.1"/>
    <property type="gene ID" value="OB04G14000"/>
</dbReference>
<reference evidence="1" key="1">
    <citation type="journal article" date="2013" name="Nat. Commun.">
        <title>Whole-genome sequencing of Oryza brachyantha reveals mechanisms underlying Oryza genome evolution.</title>
        <authorList>
            <person name="Chen J."/>
            <person name="Huang Q."/>
            <person name="Gao D."/>
            <person name="Wang J."/>
            <person name="Lang Y."/>
            <person name="Liu T."/>
            <person name="Li B."/>
            <person name="Bai Z."/>
            <person name="Luis Goicoechea J."/>
            <person name="Liang C."/>
            <person name="Chen C."/>
            <person name="Zhang W."/>
            <person name="Sun S."/>
            <person name="Liao Y."/>
            <person name="Zhang X."/>
            <person name="Yang L."/>
            <person name="Song C."/>
            <person name="Wang M."/>
            <person name="Shi J."/>
            <person name="Liu G."/>
            <person name="Liu J."/>
            <person name="Zhou H."/>
            <person name="Zhou W."/>
            <person name="Yu Q."/>
            <person name="An N."/>
            <person name="Chen Y."/>
            <person name="Cai Q."/>
            <person name="Wang B."/>
            <person name="Liu B."/>
            <person name="Min J."/>
            <person name="Huang Y."/>
            <person name="Wu H."/>
            <person name="Li Z."/>
            <person name="Zhang Y."/>
            <person name="Yin Y."/>
            <person name="Song W."/>
            <person name="Jiang J."/>
            <person name="Jackson S.A."/>
            <person name="Wing R.A."/>
            <person name="Wang J."/>
            <person name="Chen M."/>
        </authorList>
    </citation>
    <scope>NUCLEOTIDE SEQUENCE [LARGE SCALE GENOMIC DNA]</scope>
    <source>
        <strain evidence="1">cv. IRGC 101232</strain>
    </source>
</reference>
<reference evidence="1" key="2">
    <citation type="submission" date="2013-04" db="UniProtKB">
        <authorList>
            <consortium name="EnsemblPlants"/>
        </authorList>
    </citation>
    <scope>IDENTIFICATION</scope>
</reference>
<protein>
    <submittedName>
        <fullName evidence="1">Uncharacterized protein</fullName>
    </submittedName>
</protein>